<reference evidence="2" key="1">
    <citation type="journal article" date="2014" name="Gene">
        <title>Genome-guided analysis of transformation efficiency and carbon dioxide assimilation by Moorella thermoacetica Y72.</title>
        <authorList>
            <person name="Tsukahara K."/>
            <person name="Kita A."/>
            <person name="Nakashimada Y."/>
            <person name="Hoshino T."/>
            <person name="Murakami K."/>
        </authorList>
    </citation>
    <scope>NUCLEOTIDE SEQUENCE [LARGE SCALE GENOMIC DNA]</scope>
    <source>
        <strain evidence="2">Y72</strain>
    </source>
</reference>
<dbReference type="EMBL" id="DF238840">
    <property type="protein sequence ID" value="GAF25204.1"/>
    <property type="molecule type" value="Genomic_DNA"/>
</dbReference>
<dbReference type="Proteomes" id="UP000063718">
    <property type="component" value="Unassembled WGS sequence"/>
</dbReference>
<accession>A0A0S6UAA9</accession>
<dbReference type="Gene3D" id="3.40.50.1010">
    <property type="entry name" value="5'-nuclease"/>
    <property type="match status" value="1"/>
</dbReference>
<proteinExistence type="predicted"/>
<dbReference type="InterPro" id="IPR029060">
    <property type="entry name" value="PIN-like_dom_sf"/>
</dbReference>
<protein>
    <submittedName>
        <fullName evidence="2">Predicted nucleic-acid-binding protein, contains PIN domain</fullName>
    </submittedName>
</protein>
<sequence length="160" mass="17928">MASAHGSVKTCMSAKIFVDTNVMVYAYDRSEPEKQEKALQVLEFLAKRRIGAISAQVLAEFFVAVTRKIQQPLTAELAYQRVQNYLASWTVLDLTGLIIIEAARGVREYQLSYWDAQIWATARLNQINIVLSEDFNPGSTLEGVSFVNPFDGDFSLESVI</sequence>
<dbReference type="InterPro" id="IPR002716">
    <property type="entry name" value="PIN_dom"/>
</dbReference>
<name>A0A0S6UAA9_NEOTH</name>
<gene>
    <name evidence="2" type="ORF">MTY_0534</name>
</gene>
<organism evidence="2">
    <name type="scientific">Moorella thermoacetica Y72</name>
    <dbReference type="NCBI Taxonomy" id="1325331"/>
    <lineage>
        <taxon>Bacteria</taxon>
        <taxon>Bacillati</taxon>
        <taxon>Bacillota</taxon>
        <taxon>Clostridia</taxon>
        <taxon>Neomoorellales</taxon>
        <taxon>Neomoorellaceae</taxon>
        <taxon>Neomoorella</taxon>
    </lineage>
</organism>
<feature type="domain" description="PIN" evidence="1">
    <location>
        <begin position="16"/>
        <end position="134"/>
    </location>
</feature>
<dbReference type="Pfam" id="PF01850">
    <property type="entry name" value="PIN"/>
    <property type="match status" value="1"/>
</dbReference>
<dbReference type="AlphaFoldDB" id="A0A0S6UAA9"/>
<evidence type="ECO:0000313" key="2">
    <source>
        <dbReference type="EMBL" id="GAF25204.1"/>
    </source>
</evidence>
<dbReference type="PANTHER" id="PTHR38826:SF5">
    <property type="entry name" value="RIBONUCLEASE VAPC13"/>
    <property type="match status" value="1"/>
</dbReference>
<dbReference type="SUPFAM" id="SSF88723">
    <property type="entry name" value="PIN domain-like"/>
    <property type="match status" value="1"/>
</dbReference>
<dbReference type="PANTHER" id="PTHR38826">
    <property type="entry name" value="RIBONUCLEASE VAPC13"/>
    <property type="match status" value="1"/>
</dbReference>
<dbReference type="InterPro" id="IPR052106">
    <property type="entry name" value="PINc/VapC_TA"/>
</dbReference>
<evidence type="ECO:0000259" key="1">
    <source>
        <dbReference type="Pfam" id="PF01850"/>
    </source>
</evidence>
<dbReference type="CDD" id="cd18692">
    <property type="entry name" value="PIN_VapC-like"/>
    <property type="match status" value="1"/>
</dbReference>